<evidence type="ECO:0000313" key="3">
    <source>
        <dbReference type="Proteomes" id="UP001170959"/>
    </source>
</evidence>
<evidence type="ECO:0000313" key="2">
    <source>
        <dbReference type="EMBL" id="MDM1072141.1"/>
    </source>
</evidence>
<evidence type="ECO:0000256" key="1">
    <source>
        <dbReference type="SAM" id="MobiDB-lite"/>
    </source>
</evidence>
<organism evidence="2 3">
    <name type="scientific">Empedobacter brevis</name>
    <dbReference type="NCBI Taxonomy" id="247"/>
    <lineage>
        <taxon>Bacteria</taxon>
        <taxon>Pseudomonadati</taxon>
        <taxon>Bacteroidota</taxon>
        <taxon>Flavobacteriia</taxon>
        <taxon>Flavobacteriales</taxon>
        <taxon>Weeksellaceae</taxon>
        <taxon>Empedobacter</taxon>
    </lineage>
</organism>
<dbReference type="RefSeq" id="WP_286492361.1">
    <property type="nucleotide sequence ID" value="NZ_JACAGJ010000003.1"/>
</dbReference>
<reference evidence="2" key="2">
    <citation type="journal article" date="2022" name="Sci. Total Environ.">
        <title>Prevalence, transmission, and molecular epidemiology of tet(X)-positive bacteria among humans, animals, and environmental niches in China: An epidemiological, and genomic-based study.</title>
        <authorList>
            <person name="Dong N."/>
            <person name="Zeng Y."/>
            <person name="Cai C."/>
            <person name="Sun C."/>
            <person name="Lu J."/>
            <person name="Liu C."/>
            <person name="Zhou H."/>
            <person name="Sun Q."/>
            <person name="Shu L."/>
            <person name="Wang H."/>
            <person name="Wang Y."/>
            <person name="Wang S."/>
            <person name="Wu C."/>
            <person name="Chan E.W."/>
            <person name="Chen G."/>
            <person name="Shen Z."/>
            <person name="Chen S."/>
            <person name="Zhang R."/>
        </authorList>
    </citation>
    <scope>NUCLEOTIDE SEQUENCE</scope>
    <source>
        <strain evidence="2">R655-4</strain>
    </source>
</reference>
<feature type="compositionally biased region" description="Basic and acidic residues" evidence="1">
    <location>
        <begin position="213"/>
        <end position="225"/>
    </location>
</feature>
<comment type="caution">
    <text evidence="2">The sequence shown here is derived from an EMBL/GenBank/DDBJ whole genome shotgun (WGS) entry which is preliminary data.</text>
</comment>
<dbReference type="Proteomes" id="UP001170959">
    <property type="component" value="Unassembled WGS sequence"/>
</dbReference>
<dbReference type="EMBL" id="JACAGJ010000003">
    <property type="protein sequence ID" value="MDM1072141.1"/>
    <property type="molecule type" value="Genomic_DNA"/>
</dbReference>
<dbReference type="AlphaFoldDB" id="A0AAJ1V725"/>
<protein>
    <submittedName>
        <fullName evidence="2">Uncharacterized protein</fullName>
    </submittedName>
</protein>
<feature type="region of interest" description="Disordered" evidence="1">
    <location>
        <begin position="191"/>
        <end position="231"/>
    </location>
</feature>
<sequence>MNNNTLPTDDLKKYGIINADNSFTKKMSAEDIMSFLQGNTMIADNQKNRIVFQLVENNSKLNVKMYERQEKISELLENSKDKIQYSDIIEKNKPENERDFEKKAFFYEKDTNRVKELDFVKDAKEITQLVLEKENFVETNRYKTELLKLKGFLEQKIAKFPEIAKEITVDLNIVSNEINAVNSISRLEKQEEKAGKEDVQLNVNDEDLYQDANQKREEQEEEQQRPKGRGR</sequence>
<accession>A0AAJ1V725</accession>
<proteinExistence type="predicted"/>
<gene>
    <name evidence="2" type="ORF">HX001_06480</name>
</gene>
<reference evidence="2" key="1">
    <citation type="submission" date="2020-06" db="EMBL/GenBank/DDBJ databases">
        <authorList>
            <person name="Dong N."/>
        </authorList>
    </citation>
    <scope>NUCLEOTIDE SEQUENCE</scope>
    <source>
        <strain evidence="2">R655-4</strain>
    </source>
</reference>
<name>A0AAJ1V725_9FLAO</name>